<feature type="transmembrane region" description="Helical" evidence="1">
    <location>
        <begin position="245"/>
        <end position="264"/>
    </location>
</feature>
<feature type="transmembrane region" description="Helical" evidence="1">
    <location>
        <begin position="220"/>
        <end position="239"/>
    </location>
</feature>
<feature type="transmembrane region" description="Helical" evidence="1">
    <location>
        <begin position="102"/>
        <end position="122"/>
    </location>
</feature>
<feature type="transmembrane region" description="Helical" evidence="1">
    <location>
        <begin position="62"/>
        <end position="82"/>
    </location>
</feature>
<dbReference type="EMBL" id="MDHN01000041">
    <property type="protein sequence ID" value="OFC69123.1"/>
    <property type="molecule type" value="Genomic_DNA"/>
</dbReference>
<feature type="transmembrane region" description="Helical" evidence="1">
    <location>
        <begin position="327"/>
        <end position="347"/>
    </location>
</feature>
<keyword evidence="1" id="KW-0812">Transmembrane</keyword>
<feature type="transmembrane region" description="Helical" evidence="1">
    <location>
        <begin position="27"/>
        <end position="50"/>
    </location>
</feature>
<evidence type="ECO:0000313" key="3">
    <source>
        <dbReference type="EMBL" id="OFC69123.1"/>
    </source>
</evidence>
<keyword evidence="1" id="KW-1133">Transmembrane helix</keyword>
<comment type="caution">
    <text evidence="3">The sequence shown here is derived from an EMBL/GenBank/DDBJ whole genome shotgun (WGS) entry which is preliminary data.</text>
</comment>
<dbReference type="Pfam" id="PF07670">
    <property type="entry name" value="Gate"/>
    <property type="match status" value="1"/>
</dbReference>
<accession>A0A1E7Z6F2</accession>
<evidence type="ECO:0000259" key="2">
    <source>
        <dbReference type="Pfam" id="PF07670"/>
    </source>
</evidence>
<sequence>MSDNEQALDMQDSSSLVTWSKLLGCSLFGVLFFLTPLYVEGSWTIALGILTGKISDWLGDSMGIFTSGCFVLAAVVSVIYNVSPKHMAQKLPMSDRLIASHWVWVVVNVSAAIFAVMTVMQVGPQWLISDQTGVTAYVDVAGAVFLLVGLGCLLLPFLTDYGLLEFVGTMLQRPFQKLFNLPGRATIDTIASWVGSSSIAVVLTNAQYERGYYSARESSVIATNFSVVSVPFVLLTANVAGIGDYFLQLYGTMFLICTLCAVITPRLPPLSWIKDEYYPAHGKTLNEDVDDGESRIKHAVARAVGVAEKAPSPKQSLARGWHSMMDIYLMMMPAAMTIELFTLALYYNTEVFQTLTYPISMLLDVMNIPEASAAAPGVVLGLFDQFVPTIIAGELTSSITKFVLAGLSVTQLIFFAESAILIMRSSIPLSVKHLILIFIIRTIIALPILTVIAHLLF</sequence>
<organism evidence="3 4">
    <name type="scientific">Alteromonas confluentis</name>
    <dbReference type="NCBI Taxonomy" id="1656094"/>
    <lineage>
        <taxon>Bacteria</taxon>
        <taxon>Pseudomonadati</taxon>
        <taxon>Pseudomonadota</taxon>
        <taxon>Gammaproteobacteria</taxon>
        <taxon>Alteromonadales</taxon>
        <taxon>Alteromonadaceae</taxon>
        <taxon>Alteromonas/Salinimonas group</taxon>
        <taxon>Alteromonas</taxon>
    </lineage>
</organism>
<dbReference type="Proteomes" id="UP000175691">
    <property type="component" value="Unassembled WGS sequence"/>
</dbReference>
<gene>
    <name evidence="3" type="ORF">BFC18_20545</name>
</gene>
<dbReference type="STRING" id="1656094.BFC18_20545"/>
<feature type="transmembrane region" description="Helical" evidence="1">
    <location>
        <begin position="134"/>
        <end position="158"/>
    </location>
</feature>
<name>A0A1E7Z6F2_9ALTE</name>
<feature type="domain" description="Nucleoside transporter/FeoB GTPase Gate" evidence="2">
    <location>
        <begin position="144"/>
        <end position="241"/>
    </location>
</feature>
<keyword evidence="4" id="KW-1185">Reference proteome</keyword>
<reference evidence="3 4" key="1">
    <citation type="submission" date="2016-08" db="EMBL/GenBank/DDBJ databases">
        <authorList>
            <person name="Seilhamer J.J."/>
        </authorList>
    </citation>
    <scope>NUCLEOTIDE SEQUENCE [LARGE SCALE GENOMIC DNA]</scope>
    <source>
        <strain evidence="3 4">KCTC 42603</strain>
    </source>
</reference>
<feature type="transmembrane region" description="Helical" evidence="1">
    <location>
        <begin position="434"/>
        <end position="456"/>
    </location>
</feature>
<dbReference type="AlphaFoldDB" id="A0A1E7Z6F2"/>
<proteinExistence type="predicted"/>
<dbReference type="OrthoDB" id="1633380at2"/>
<evidence type="ECO:0000256" key="1">
    <source>
        <dbReference type="SAM" id="Phobius"/>
    </source>
</evidence>
<dbReference type="RefSeq" id="WP_070127317.1">
    <property type="nucleotide sequence ID" value="NZ_MDHN01000041.1"/>
</dbReference>
<feature type="transmembrane region" description="Helical" evidence="1">
    <location>
        <begin position="402"/>
        <end position="422"/>
    </location>
</feature>
<protein>
    <recommendedName>
        <fullName evidence="2">Nucleoside transporter/FeoB GTPase Gate domain-containing protein</fullName>
    </recommendedName>
</protein>
<dbReference type="InterPro" id="IPR011642">
    <property type="entry name" value="Gate_dom"/>
</dbReference>
<keyword evidence="1" id="KW-0472">Membrane</keyword>
<evidence type="ECO:0000313" key="4">
    <source>
        <dbReference type="Proteomes" id="UP000175691"/>
    </source>
</evidence>